<dbReference type="AlphaFoldDB" id="A0A1Y6K2Q2"/>
<sequence>MMSAEVDYIHYKCENFLNQHFIGITEKT</sequence>
<evidence type="ECO:0000313" key="1">
    <source>
        <dbReference type="EMBL" id="SMX53943.1"/>
    </source>
</evidence>
<gene>
    <name evidence="1" type="ORF">CFX1CAM_0878</name>
</gene>
<evidence type="ECO:0000313" key="2">
    <source>
        <dbReference type="Proteomes" id="UP000195514"/>
    </source>
</evidence>
<protein>
    <submittedName>
        <fullName evidence="1">Uncharacterized protein</fullName>
    </submittedName>
</protein>
<dbReference type="Proteomes" id="UP000195514">
    <property type="component" value="Chromosome I"/>
</dbReference>
<proteinExistence type="predicted"/>
<reference evidence="2" key="1">
    <citation type="submission" date="2017-05" db="EMBL/GenBank/DDBJ databases">
        <authorList>
            <person name="Kirkegaard R."/>
            <person name="Mcilroy J S."/>
        </authorList>
    </citation>
    <scope>NUCLEOTIDE SEQUENCE [LARGE SCALE GENOMIC DNA]</scope>
</reference>
<dbReference type="KEGG" id="abat:CFX1CAM_0878"/>
<organism evidence="1 2">
    <name type="scientific">Candidatus Brevifilum fermentans</name>
    <dbReference type="NCBI Taxonomy" id="1986204"/>
    <lineage>
        <taxon>Bacteria</taxon>
        <taxon>Bacillati</taxon>
        <taxon>Chloroflexota</taxon>
        <taxon>Anaerolineae</taxon>
        <taxon>Anaerolineales</taxon>
        <taxon>Anaerolineaceae</taxon>
        <taxon>Candidatus Brevifilum</taxon>
    </lineage>
</organism>
<dbReference type="EMBL" id="LT859958">
    <property type="protein sequence ID" value="SMX53943.1"/>
    <property type="molecule type" value="Genomic_DNA"/>
</dbReference>
<accession>A0A1Y6K2Q2</accession>
<name>A0A1Y6K2Q2_9CHLR</name>
<keyword evidence="2" id="KW-1185">Reference proteome</keyword>